<feature type="domain" description="Deacetylase PdaC" evidence="2">
    <location>
        <begin position="63"/>
        <end position="169"/>
    </location>
</feature>
<protein>
    <recommendedName>
        <fullName evidence="5">DUF3298 domain-containing protein</fullName>
    </recommendedName>
</protein>
<evidence type="ECO:0000259" key="2">
    <source>
        <dbReference type="Pfam" id="PF13739"/>
    </source>
</evidence>
<evidence type="ECO:0000313" key="4">
    <source>
        <dbReference type="Proteomes" id="UP000032417"/>
    </source>
</evidence>
<accession>A0A098C040</accession>
<evidence type="ECO:0000313" key="3">
    <source>
        <dbReference type="EMBL" id="CEA15781.1"/>
    </source>
</evidence>
<dbReference type="InterPro" id="IPR025303">
    <property type="entry name" value="PdaC"/>
</dbReference>
<gene>
    <name evidence="3" type="ORF">ING2E5B_1028</name>
</gene>
<dbReference type="InterPro" id="IPR037126">
    <property type="entry name" value="PdaC/RsiV-like_sf"/>
</dbReference>
<dbReference type="Proteomes" id="UP000032417">
    <property type="component" value="Chromosome 1"/>
</dbReference>
<dbReference type="AlphaFoldDB" id="A0A098C040"/>
<dbReference type="OrthoDB" id="594879at2"/>
<dbReference type="PROSITE" id="PS51257">
    <property type="entry name" value="PROKAR_LIPOPROTEIN"/>
    <property type="match status" value="1"/>
</dbReference>
<organism evidence="3 4">
    <name type="scientific">Fermentimonas caenicola</name>
    <dbReference type="NCBI Taxonomy" id="1562970"/>
    <lineage>
        <taxon>Bacteria</taxon>
        <taxon>Pseudomonadati</taxon>
        <taxon>Bacteroidota</taxon>
        <taxon>Bacteroidia</taxon>
        <taxon>Bacteroidales</taxon>
        <taxon>Dysgonomonadaceae</taxon>
        <taxon>Fermentimonas</taxon>
    </lineage>
</organism>
<evidence type="ECO:0008006" key="5">
    <source>
        <dbReference type="Google" id="ProtNLM"/>
    </source>
</evidence>
<evidence type="ECO:0000259" key="1">
    <source>
        <dbReference type="Pfam" id="PF11738"/>
    </source>
</evidence>
<dbReference type="HOGENOM" id="CLU_083883_0_0_10"/>
<dbReference type="KEGG" id="pbt:ING2E5B_1028"/>
<dbReference type="Pfam" id="PF13739">
    <property type="entry name" value="PdaC"/>
    <property type="match status" value="1"/>
</dbReference>
<dbReference type="Gene3D" id="3.90.640.20">
    <property type="entry name" value="Heat-shock cognate protein, ATPase"/>
    <property type="match status" value="1"/>
</dbReference>
<dbReference type="Pfam" id="PF11738">
    <property type="entry name" value="DUF3298"/>
    <property type="match status" value="1"/>
</dbReference>
<keyword evidence="4" id="KW-1185">Reference proteome</keyword>
<feature type="domain" description="DUF3298" evidence="1">
    <location>
        <begin position="188"/>
        <end position="267"/>
    </location>
</feature>
<dbReference type="EMBL" id="LN515532">
    <property type="protein sequence ID" value="CEA15781.1"/>
    <property type="molecule type" value="Genomic_DNA"/>
</dbReference>
<dbReference type="STRING" id="1562970.ING2E5B_1028"/>
<name>A0A098C040_9BACT</name>
<reference evidence="3 4" key="1">
    <citation type="submission" date="2014-08" db="EMBL/GenBank/DDBJ databases">
        <authorList>
            <person name="Wibberg D."/>
        </authorList>
    </citation>
    <scope>NUCLEOTIDE SEQUENCE [LARGE SCALE GENOMIC DNA]</scope>
    <source>
        <strain evidence="4">ING2-E5B</strain>
    </source>
</reference>
<dbReference type="InterPro" id="IPR021729">
    <property type="entry name" value="DUF3298"/>
</dbReference>
<sequence length="287" mass="33203">MRIWNLKTVVFLALSSIILLSSCNKMGKGRSAEILYDSIVIHKEVPLLSVNDTTLPYADVNISFTYPVRFRDAESTERLQQIFKGTFFGNTDFDSMTPDAAVEKYLDEYTERYQSLSNMFYEDKSRLDGKTPVWYWYYMNTGNKILFQNDSLLSYAVEYSDYEGGAHGSYRITYTNINLIDLVTISEEDLFIPGYYNKLTEKIVESLMKDFNAKIPDSLLMRGFFTIDDIVPNENFWLSEKGIHYSYNQYEIAPYAMGVIDVTVPYSELTDILLPESIVSKLFLNKK</sequence>
<dbReference type="Gene3D" id="3.30.565.40">
    <property type="entry name" value="Fervidobacterium nodosum Rt17-B1 like"/>
    <property type="match status" value="1"/>
</dbReference>
<proteinExistence type="predicted"/>